<evidence type="ECO:0000313" key="1">
    <source>
        <dbReference type="EMBL" id="CAD8129376.1"/>
    </source>
</evidence>
<organism evidence="1 2">
    <name type="scientific">Paramecium sonneborni</name>
    <dbReference type="NCBI Taxonomy" id="65129"/>
    <lineage>
        <taxon>Eukaryota</taxon>
        <taxon>Sar</taxon>
        <taxon>Alveolata</taxon>
        <taxon>Ciliophora</taxon>
        <taxon>Intramacronucleata</taxon>
        <taxon>Oligohymenophorea</taxon>
        <taxon>Peniculida</taxon>
        <taxon>Parameciidae</taxon>
        <taxon>Paramecium</taxon>
    </lineage>
</organism>
<dbReference type="AlphaFoldDB" id="A0A8S1RMI4"/>
<evidence type="ECO:0000313" key="2">
    <source>
        <dbReference type="Proteomes" id="UP000692954"/>
    </source>
</evidence>
<dbReference type="EMBL" id="CAJJDN010000220">
    <property type="protein sequence ID" value="CAD8129376.1"/>
    <property type="molecule type" value="Genomic_DNA"/>
</dbReference>
<protein>
    <recommendedName>
        <fullName evidence="3">Tetratricopeptide repeat protein</fullName>
    </recommendedName>
</protein>
<proteinExistence type="predicted"/>
<keyword evidence="2" id="KW-1185">Reference proteome</keyword>
<sequence>MGQYEQGIQQFDKVLVIDPQNLVSLKGKQMDFFGLNN</sequence>
<gene>
    <name evidence="1" type="ORF">PSON_ATCC_30995.1.T2200003</name>
</gene>
<evidence type="ECO:0008006" key="3">
    <source>
        <dbReference type="Google" id="ProtNLM"/>
    </source>
</evidence>
<name>A0A8S1RMI4_9CILI</name>
<comment type="caution">
    <text evidence="1">The sequence shown here is derived from an EMBL/GenBank/DDBJ whole genome shotgun (WGS) entry which is preliminary data.</text>
</comment>
<accession>A0A8S1RMI4</accession>
<dbReference type="Proteomes" id="UP000692954">
    <property type="component" value="Unassembled WGS sequence"/>
</dbReference>
<reference evidence="1" key="1">
    <citation type="submission" date="2021-01" db="EMBL/GenBank/DDBJ databases">
        <authorList>
            <consortium name="Genoscope - CEA"/>
            <person name="William W."/>
        </authorList>
    </citation>
    <scope>NUCLEOTIDE SEQUENCE</scope>
</reference>